<feature type="region of interest" description="Disordered" evidence="9">
    <location>
        <begin position="153"/>
        <end position="257"/>
    </location>
</feature>
<feature type="compositionally biased region" description="Basic and acidic residues" evidence="9">
    <location>
        <begin position="194"/>
        <end position="215"/>
    </location>
</feature>
<dbReference type="GO" id="GO:0098505">
    <property type="term" value="F:G-rich strand telomeric DNA binding"/>
    <property type="evidence" value="ECO:0007669"/>
    <property type="project" value="TreeGrafter"/>
</dbReference>
<dbReference type="OrthoDB" id="2186770at2759"/>
<dbReference type="Pfam" id="PF16686">
    <property type="entry name" value="POT1PC"/>
    <property type="match status" value="1"/>
</dbReference>
<dbReference type="GO" id="GO:0032210">
    <property type="term" value="P:regulation of telomere maintenance via telomerase"/>
    <property type="evidence" value="ECO:0007669"/>
    <property type="project" value="TreeGrafter"/>
</dbReference>
<dbReference type="GO" id="GO:0000783">
    <property type="term" value="C:nuclear telomere cap complex"/>
    <property type="evidence" value="ECO:0007669"/>
    <property type="project" value="TreeGrafter"/>
</dbReference>
<evidence type="ECO:0000256" key="3">
    <source>
        <dbReference type="ARBA" id="ARBA00008442"/>
    </source>
</evidence>
<feature type="compositionally biased region" description="Low complexity" evidence="9">
    <location>
        <begin position="243"/>
        <end position="257"/>
    </location>
</feature>
<dbReference type="InterPro" id="IPR011564">
    <property type="entry name" value="Telomer_end-bd_POT1/Cdc13"/>
</dbReference>
<protein>
    <recommendedName>
        <fullName evidence="4">Protection of telomeres protein 1</fullName>
    </recommendedName>
</protein>
<dbReference type="GO" id="GO:0010521">
    <property type="term" value="F:telomerase inhibitor activity"/>
    <property type="evidence" value="ECO:0007669"/>
    <property type="project" value="TreeGrafter"/>
</dbReference>
<sequence length="931" mass="104874">MPPRSGSLSDPLDALVVQSAHDIFRHGVEETKCIAGRIRMAWDAKGKRKETLVQVPGELGQQPAMFRIYFQLPEEHLQLLGISSQDTFRLSLRGVKVETLVQPPKASSIAMQLVVSEGVHIYWERQGEERKTLNTWLATSLGVVDDNNWFASPELASSTRPKGVGKRKREDAKLDVQESMGTEGSKKEAKKRMRFEAKRLRRAEAAKSKAEEDAKSSALSKSSSPSTSAAPMKTSRVSTGNGSESASPPAPTSASSSYSPLDLLAGCQLGLLTYAAISEVRRNQTVHLIGIVTEASSPRTTRTGEWMRYLHIVDPSNYHPNGTGFKINCFAKRYEAWLPHPAPGDVLILQNVKIDDYNSHYVGVGYGNKLRWAAFSPSKGTVHHGPKNSAPKEEGLAEGGFGVNFSPFLRPQADEITYCVKVSDWWGEVQKQKYASDDVAVMPDVAHTAHKTNLSRKRIHRLISDAGPHVPPDGYFDCTIEVLKGNPTNTQSALTYTLYVTDYTRNEEMRGVQSNWCPSSLSDYVLQLEMWDAAAVRAQKMRPGQYYYIENARMRINTAGYPEGKVAQDKIYLLEEEDSVKNSNLRALLERKQKWQSRQAIAEPDMQYQLVQDVVEAKFFHCAVVLLKAMLRKDQTPCIYVTDYTSHPQLKNVIINEPWAKSLSGRIVKITLSEEQKEVAESAIIGAFYSIRKLRLKYSAVEDCFCGFLGGNEKLIVALNPNRTDNEHLNGLLRRKEEWEMIQYQKQDSPVPQHSIAKAEQNSAYTRIKDIPAADAGPRVFRISARVVDYHPLDLQDAFYQFCTKCKLEIPNKYRACLRCSDSEYAYVQYMYQLYIMLEDEDQNQLIVSVNNNCSLLNGLKRGCIREDAQLRRDFSLRLKPVLGNLATVHNALRADKNIEVDTPWCIFEVDSWFMPEGRHAFGLKSYNVVS</sequence>
<dbReference type="PANTHER" id="PTHR14513:SF0">
    <property type="entry name" value="PROTECTION OF TELOMERES PROTEIN 1"/>
    <property type="match status" value="1"/>
</dbReference>
<keyword evidence="13" id="KW-1185">Reference proteome</keyword>
<dbReference type="InterPro" id="IPR032042">
    <property type="entry name" value="POT1PC"/>
</dbReference>
<feature type="domain" description="Telomeric single stranded DNA binding POT1/Cdc13" evidence="10">
    <location>
        <begin position="277"/>
        <end position="381"/>
    </location>
</feature>
<organism evidence="12 13">
    <name type="scientific">Cyclocybe aegerita</name>
    <name type="common">Black poplar mushroom</name>
    <name type="synonym">Agrocybe aegerita</name>
    <dbReference type="NCBI Taxonomy" id="1973307"/>
    <lineage>
        <taxon>Eukaryota</taxon>
        <taxon>Fungi</taxon>
        <taxon>Dikarya</taxon>
        <taxon>Basidiomycota</taxon>
        <taxon>Agaricomycotina</taxon>
        <taxon>Agaricomycetes</taxon>
        <taxon>Agaricomycetidae</taxon>
        <taxon>Agaricales</taxon>
        <taxon>Agaricineae</taxon>
        <taxon>Bolbitiaceae</taxon>
        <taxon>Cyclocybe</taxon>
    </lineage>
</organism>
<dbReference type="Pfam" id="PF02765">
    <property type="entry name" value="POT1"/>
    <property type="match status" value="1"/>
</dbReference>
<evidence type="ECO:0000256" key="9">
    <source>
        <dbReference type="SAM" id="MobiDB-lite"/>
    </source>
</evidence>
<dbReference type="Proteomes" id="UP000467700">
    <property type="component" value="Unassembled WGS sequence"/>
</dbReference>
<dbReference type="PANTHER" id="PTHR14513">
    <property type="entry name" value="PROTECTION OF TELOMERES 1"/>
    <property type="match status" value="1"/>
</dbReference>
<evidence type="ECO:0000259" key="10">
    <source>
        <dbReference type="Pfam" id="PF02765"/>
    </source>
</evidence>
<reference evidence="12 13" key="1">
    <citation type="submission" date="2020-01" db="EMBL/GenBank/DDBJ databases">
        <authorList>
            <person name="Gupta K D."/>
        </authorList>
    </citation>
    <scope>NUCLEOTIDE SEQUENCE [LARGE SCALE GENOMIC DNA]</scope>
</reference>
<evidence type="ECO:0000313" key="12">
    <source>
        <dbReference type="EMBL" id="CAA7271520.1"/>
    </source>
</evidence>
<dbReference type="SUPFAM" id="SSF50249">
    <property type="entry name" value="Nucleic acid-binding proteins"/>
    <property type="match status" value="1"/>
</dbReference>
<comment type="subcellular location">
    <subcellularLocation>
        <location evidence="2">Chromosome</location>
        <location evidence="2">Telomere</location>
    </subcellularLocation>
    <subcellularLocation>
        <location evidence="1">Nucleus</location>
    </subcellularLocation>
</comment>
<keyword evidence="8" id="KW-0539">Nucleus</keyword>
<comment type="caution">
    <text evidence="12">The sequence shown here is derived from an EMBL/GenBank/DDBJ whole genome shotgun (WGS) entry which is preliminary data.</text>
</comment>
<evidence type="ECO:0000313" key="13">
    <source>
        <dbReference type="Proteomes" id="UP000467700"/>
    </source>
</evidence>
<evidence type="ECO:0000256" key="2">
    <source>
        <dbReference type="ARBA" id="ARBA00004574"/>
    </source>
</evidence>
<dbReference type="EMBL" id="CACVBS010000112">
    <property type="protein sequence ID" value="CAA7271520.1"/>
    <property type="molecule type" value="Genomic_DNA"/>
</dbReference>
<dbReference type="GO" id="GO:0016233">
    <property type="term" value="P:telomere capping"/>
    <property type="evidence" value="ECO:0007669"/>
    <property type="project" value="TreeGrafter"/>
</dbReference>
<evidence type="ECO:0000256" key="5">
    <source>
        <dbReference type="ARBA" id="ARBA00022454"/>
    </source>
</evidence>
<feature type="compositionally biased region" description="Low complexity" evidence="9">
    <location>
        <begin position="216"/>
        <end position="230"/>
    </location>
</feature>
<evidence type="ECO:0000259" key="11">
    <source>
        <dbReference type="Pfam" id="PF16686"/>
    </source>
</evidence>
<keyword evidence="6" id="KW-0779">Telomere</keyword>
<proteinExistence type="inferred from homology"/>
<evidence type="ECO:0000256" key="6">
    <source>
        <dbReference type="ARBA" id="ARBA00022895"/>
    </source>
</evidence>
<accession>A0A8S0VV70</accession>
<evidence type="ECO:0000256" key="4">
    <source>
        <dbReference type="ARBA" id="ARBA00015253"/>
    </source>
</evidence>
<feature type="domain" description="Protection of telomeres protein 1 ssDNA-binding" evidence="11">
    <location>
        <begin position="611"/>
        <end position="740"/>
    </location>
</feature>
<evidence type="ECO:0000256" key="8">
    <source>
        <dbReference type="ARBA" id="ARBA00023242"/>
    </source>
</evidence>
<name>A0A8S0VV70_CYCAE</name>
<dbReference type="CDD" id="cd04497">
    <property type="entry name" value="hPOT1_OB1_like"/>
    <property type="match status" value="1"/>
</dbReference>
<comment type="similarity">
    <text evidence="3">Belongs to the telombin family.</text>
</comment>
<keyword evidence="5" id="KW-0158">Chromosome</keyword>
<dbReference type="InterPro" id="IPR028389">
    <property type="entry name" value="POT1"/>
</dbReference>
<gene>
    <name evidence="12" type="ORF">AAE3_LOCUS14029</name>
</gene>
<dbReference type="AlphaFoldDB" id="A0A8S0VV70"/>
<dbReference type="Gene3D" id="2.40.50.140">
    <property type="entry name" value="Nucleic acid-binding proteins"/>
    <property type="match status" value="3"/>
</dbReference>
<keyword evidence="7" id="KW-0238">DNA-binding</keyword>
<evidence type="ECO:0000256" key="1">
    <source>
        <dbReference type="ARBA" id="ARBA00004123"/>
    </source>
</evidence>
<evidence type="ECO:0000256" key="7">
    <source>
        <dbReference type="ARBA" id="ARBA00023125"/>
    </source>
</evidence>
<dbReference type="InterPro" id="IPR012340">
    <property type="entry name" value="NA-bd_OB-fold"/>
</dbReference>